<protein>
    <recommendedName>
        <fullName evidence="4">HTH luxR-type domain-containing protein</fullName>
    </recommendedName>
</protein>
<accession>A0A6I6HIT0</accession>
<evidence type="ECO:0000256" key="3">
    <source>
        <dbReference type="ARBA" id="ARBA00023163"/>
    </source>
</evidence>
<dbReference type="SUPFAM" id="SSF46894">
    <property type="entry name" value="C-terminal effector domain of the bipartite response regulators"/>
    <property type="match status" value="1"/>
</dbReference>
<keyword evidence="1" id="KW-0805">Transcription regulation</keyword>
<evidence type="ECO:0000259" key="4">
    <source>
        <dbReference type="PROSITE" id="PS50043"/>
    </source>
</evidence>
<dbReference type="Pfam" id="PF00196">
    <property type="entry name" value="GerE"/>
    <property type="match status" value="1"/>
</dbReference>
<dbReference type="InterPro" id="IPR036388">
    <property type="entry name" value="WH-like_DNA-bd_sf"/>
</dbReference>
<dbReference type="PANTHER" id="PTHR44688:SF25">
    <property type="entry name" value="HTH LUXR-TYPE DOMAIN-CONTAINING PROTEIN"/>
    <property type="match status" value="1"/>
</dbReference>
<dbReference type="InterPro" id="IPR016032">
    <property type="entry name" value="Sig_transdc_resp-reg_C-effctor"/>
</dbReference>
<gene>
    <name evidence="5" type="ORF">GOQ09_09705</name>
</gene>
<feature type="domain" description="HTH luxR-type" evidence="4">
    <location>
        <begin position="73"/>
        <end position="138"/>
    </location>
</feature>
<dbReference type="InterPro" id="IPR000792">
    <property type="entry name" value="Tscrpt_reg_LuxR_C"/>
</dbReference>
<evidence type="ECO:0000313" key="6">
    <source>
        <dbReference type="Proteomes" id="UP000425817"/>
    </source>
</evidence>
<dbReference type="CDD" id="cd06170">
    <property type="entry name" value="LuxR_C_like"/>
    <property type="match status" value="1"/>
</dbReference>
<dbReference type="Proteomes" id="UP000425817">
    <property type="component" value="Chromosome"/>
</dbReference>
<keyword evidence="3" id="KW-0804">Transcription</keyword>
<dbReference type="RefSeq" id="WP_157613232.1">
    <property type="nucleotide sequence ID" value="NZ_CP046622.1"/>
</dbReference>
<dbReference type="GO" id="GO:0006355">
    <property type="term" value="P:regulation of DNA-templated transcription"/>
    <property type="evidence" value="ECO:0007669"/>
    <property type="project" value="InterPro"/>
</dbReference>
<keyword evidence="2" id="KW-0238">DNA-binding</keyword>
<dbReference type="EMBL" id="CP046622">
    <property type="protein sequence ID" value="QGW81847.1"/>
    <property type="molecule type" value="Genomic_DNA"/>
</dbReference>
<evidence type="ECO:0000256" key="2">
    <source>
        <dbReference type="ARBA" id="ARBA00023125"/>
    </source>
</evidence>
<dbReference type="GO" id="GO:0003677">
    <property type="term" value="F:DNA binding"/>
    <property type="evidence" value="ECO:0007669"/>
    <property type="project" value="UniProtKB-KW"/>
</dbReference>
<reference evidence="5 6" key="1">
    <citation type="submission" date="2019-12" db="EMBL/GenBank/DDBJ databases">
        <title>Hybrid Genome Assemblies of two High G+C Isolates from Undergraduate Microbiology Courses.</title>
        <authorList>
            <person name="Ne Ville C.J."/>
            <person name="Enright D."/>
            <person name="Hernandez I."/>
            <person name="Dodsworth J."/>
            <person name="Orwin P.M."/>
        </authorList>
    </citation>
    <scope>NUCLEOTIDE SEQUENCE [LARGE SCALE GENOMIC DNA]</scope>
    <source>
        <strain evidence="5 6">CSUSB</strain>
    </source>
</reference>
<dbReference type="PRINTS" id="PR00038">
    <property type="entry name" value="HTHLUXR"/>
</dbReference>
<dbReference type="OrthoDB" id="8851074at2"/>
<dbReference type="SMART" id="SM00421">
    <property type="entry name" value="HTH_LUXR"/>
    <property type="match status" value="1"/>
</dbReference>
<dbReference type="PROSITE" id="PS50043">
    <property type="entry name" value="HTH_LUXR_2"/>
    <property type="match status" value="1"/>
</dbReference>
<dbReference type="Gene3D" id="1.10.10.10">
    <property type="entry name" value="Winged helix-like DNA-binding domain superfamily/Winged helix DNA-binding domain"/>
    <property type="match status" value="1"/>
</dbReference>
<sequence length="146" mass="15679">MSAATAAAEVVRHLFAQANATDLAFLMRSIELGDSLSASQIARRILDGIAAHPESKLSTVDAQGADKMLHTERIASKGPLTPRELNVLRLIAQGKTNRQIAEESKRSAHTIGAQLKSIYCKLAVKSRTQAVCEATQKGLLNWNASS</sequence>
<evidence type="ECO:0000256" key="1">
    <source>
        <dbReference type="ARBA" id="ARBA00023015"/>
    </source>
</evidence>
<organism evidence="5 6">
    <name type="scientific">Variovorax paradoxus</name>
    <dbReference type="NCBI Taxonomy" id="34073"/>
    <lineage>
        <taxon>Bacteria</taxon>
        <taxon>Pseudomonadati</taxon>
        <taxon>Pseudomonadota</taxon>
        <taxon>Betaproteobacteria</taxon>
        <taxon>Burkholderiales</taxon>
        <taxon>Comamonadaceae</taxon>
        <taxon>Variovorax</taxon>
    </lineage>
</organism>
<name>A0A6I6HIT0_VARPD</name>
<dbReference type="AlphaFoldDB" id="A0A6I6HIT0"/>
<proteinExistence type="predicted"/>
<dbReference type="PANTHER" id="PTHR44688">
    <property type="entry name" value="DNA-BINDING TRANSCRIPTIONAL ACTIVATOR DEVR_DOSR"/>
    <property type="match status" value="1"/>
</dbReference>
<evidence type="ECO:0000313" key="5">
    <source>
        <dbReference type="EMBL" id="QGW81847.1"/>
    </source>
</evidence>